<sequence>MLARYEKNAGKMKGENMEQHKERLQKVIAHSGVTSRRKAETMIEEGHVKVNGETVTTLGVKVTPSDRVEVDGVELTKETRVYYLLYKPRGVISAVSDDKGRKVVTDLLPFVEQRVYPVGRLDYDTSGLLLLTNDGELAQLMMHPSYEMDKVYVAKIKGVPTKSELQQFKRGIKSEGEVLKAVNTNIISINKEKQQSIIEVTLHEGKNRQVRRMFEALNYPVMKLKRERYGFLSLRGMTSGDFRELTPHEVKQLRAHALDQHK</sequence>
<name>A0ABQ0VMM3_9BACI</name>
<evidence type="ECO:0000256" key="1">
    <source>
        <dbReference type="ARBA" id="ARBA00008348"/>
    </source>
</evidence>
<keyword evidence="2 4" id="KW-0413">Isomerase</keyword>
<dbReference type="Gene3D" id="3.30.70.1560">
    <property type="entry name" value="Alpha-L RNA-binding motif"/>
    <property type="match status" value="1"/>
</dbReference>
<dbReference type="InterPro" id="IPR042092">
    <property type="entry name" value="PsdUridine_s_RsuA/RluB/E/F_cat"/>
</dbReference>
<dbReference type="PROSITE" id="PS01149">
    <property type="entry name" value="PSI_RSU"/>
    <property type="match status" value="1"/>
</dbReference>
<dbReference type="InterPro" id="IPR000748">
    <property type="entry name" value="PsdUridine_synth_RsuA/RluB/E/F"/>
</dbReference>
<dbReference type="Gene3D" id="3.10.290.10">
    <property type="entry name" value="RNA-binding S4 domain"/>
    <property type="match status" value="1"/>
</dbReference>
<dbReference type="InterPro" id="IPR050343">
    <property type="entry name" value="RsuA_PseudoU_synthase"/>
</dbReference>
<dbReference type="PANTHER" id="PTHR47683:SF2">
    <property type="entry name" value="RNA-BINDING S4 DOMAIN-CONTAINING PROTEIN"/>
    <property type="match status" value="1"/>
</dbReference>
<evidence type="ECO:0000256" key="3">
    <source>
        <dbReference type="PROSITE-ProRule" id="PRU00182"/>
    </source>
</evidence>
<dbReference type="PANTHER" id="PTHR47683">
    <property type="entry name" value="PSEUDOURIDINE SYNTHASE FAMILY PROTEIN-RELATED"/>
    <property type="match status" value="1"/>
</dbReference>
<dbReference type="Pfam" id="PF01479">
    <property type="entry name" value="S4"/>
    <property type="match status" value="1"/>
</dbReference>
<feature type="region of interest" description="Disordered" evidence="5">
    <location>
        <begin position="1"/>
        <end position="20"/>
    </location>
</feature>
<dbReference type="InterPro" id="IPR018496">
    <property type="entry name" value="PsdUridine_synth_RsuA/RluB_CS"/>
</dbReference>
<dbReference type="InterPro" id="IPR020094">
    <property type="entry name" value="TruA/RsuA/RluB/E/F_N"/>
</dbReference>
<dbReference type="InterPro" id="IPR006145">
    <property type="entry name" value="PsdUridine_synth_RsuA/RluA"/>
</dbReference>
<evidence type="ECO:0000256" key="5">
    <source>
        <dbReference type="SAM" id="MobiDB-lite"/>
    </source>
</evidence>
<evidence type="ECO:0000313" key="8">
    <source>
        <dbReference type="Proteomes" id="UP000321547"/>
    </source>
</evidence>
<dbReference type="SUPFAM" id="SSF55120">
    <property type="entry name" value="Pseudouridine synthase"/>
    <property type="match status" value="1"/>
</dbReference>
<keyword evidence="8" id="KW-1185">Reference proteome</keyword>
<feature type="domain" description="RNA-binding S4" evidence="6">
    <location>
        <begin position="22"/>
        <end position="84"/>
    </location>
</feature>
<comment type="caution">
    <text evidence="7">The sequence shown here is derived from an EMBL/GenBank/DDBJ whole genome shotgun (WGS) entry which is preliminary data.</text>
</comment>
<organism evidence="7 8">
    <name type="scientific">Halolactibacillus halophilus</name>
    <dbReference type="NCBI Taxonomy" id="306540"/>
    <lineage>
        <taxon>Bacteria</taxon>
        <taxon>Bacillati</taxon>
        <taxon>Bacillota</taxon>
        <taxon>Bacilli</taxon>
        <taxon>Bacillales</taxon>
        <taxon>Bacillaceae</taxon>
        <taxon>Halolactibacillus</taxon>
    </lineage>
</organism>
<dbReference type="PROSITE" id="PS50889">
    <property type="entry name" value="S4"/>
    <property type="match status" value="1"/>
</dbReference>
<accession>A0ABQ0VMM3</accession>
<dbReference type="CDD" id="cd00165">
    <property type="entry name" value="S4"/>
    <property type="match status" value="1"/>
</dbReference>
<reference evidence="7 8" key="1">
    <citation type="submission" date="2019-07" db="EMBL/GenBank/DDBJ databases">
        <title>Whole genome shotgun sequence of Halolactibacillus halophilus NBRC 100868.</title>
        <authorList>
            <person name="Hosoyama A."/>
            <person name="Uohara A."/>
            <person name="Ohji S."/>
            <person name="Ichikawa N."/>
        </authorList>
    </citation>
    <scope>NUCLEOTIDE SEQUENCE [LARGE SCALE GENOMIC DNA]</scope>
    <source>
        <strain evidence="7 8">NBRC 100868</strain>
    </source>
</reference>
<protein>
    <recommendedName>
        <fullName evidence="4">Pseudouridine synthase</fullName>
        <ecNumber evidence="4">5.4.99.-</ecNumber>
    </recommendedName>
</protein>
<dbReference type="Pfam" id="PF00849">
    <property type="entry name" value="PseudoU_synth_2"/>
    <property type="match status" value="1"/>
</dbReference>
<evidence type="ECO:0000256" key="4">
    <source>
        <dbReference type="RuleBase" id="RU003887"/>
    </source>
</evidence>
<proteinExistence type="inferred from homology"/>
<dbReference type="InterPro" id="IPR036986">
    <property type="entry name" value="S4_RNA-bd_sf"/>
</dbReference>
<dbReference type="EC" id="5.4.99.-" evidence="4"/>
<keyword evidence="3" id="KW-0694">RNA-binding</keyword>
<dbReference type="NCBIfam" id="TIGR00093">
    <property type="entry name" value="pseudouridine synthase"/>
    <property type="match status" value="1"/>
</dbReference>
<dbReference type="Gene3D" id="3.30.70.580">
    <property type="entry name" value="Pseudouridine synthase I, catalytic domain, N-terminal subdomain"/>
    <property type="match status" value="1"/>
</dbReference>
<evidence type="ECO:0000259" key="6">
    <source>
        <dbReference type="SMART" id="SM00363"/>
    </source>
</evidence>
<dbReference type="SUPFAM" id="SSF55174">
    <property type="entry name" value="Alpha-L RNA-binding motif"/>
    <property type="match status" value="1"/>
</dbReference>
<evidence type="ECO:0000313" key="7">
    <source>
        <dbReference type="EMBL" id="GEM01680.1"/>
    </source>
</evidence>
<dbReference type="CDD" id="cd02870">
    <property type="entry name" value="PseudoU_synth_RsuA_like"/>
    <property type="match status" value="1"/>
</dbReference>
<dbReference type="EMBL" id="BJWI01000014">
    <property type="protein sequence ID" value="GEM01680.1"/>
    <property type="molecule type" value="Genomic_DNA"/>
</dbReference>
<dbReference type="Proteomes" id="UP000321547">
    <property type="component" value="Unassembled WGS sequence"/>
</dbReference>
<comment type="similarity">
    <text evidence="1 4">Belongs to the pseudouridine synthase RsuA family.</text>
</comment>
<evidence type="ECO:0000256" key="2">
    <source>
        <dbReference type="ARBA" id="ARBA00023235"/>
    </source>
</evidence>
<gene>
    <name evidence="7" type="primary">rluB</name>
    <name evidence="7" type="ORF">HHA03_12120</name>
</gene>
<dbReference type="InterPro" id="IPR020103">
    <property type="entry name" value="PsdUridine_synth_cat_dom_sf"/>
</dbReference>
<dbReference type="SMART" id="SM00363">
    <property type="entry name" value="S4"/>
    <property type="match status" value="1"/>
</dbReference>
<dbReference type="InterPro" id="IPR002942">
    <property type="entry name" value="S4_RNA-bd"/>
</dbReference>